<accession>A0A8J8WDN3</accession>
<evidence type="ECO:0000313" key="2">
    <source>
        <dbReference type="Proteomes" id="UP000770661"/>
    </source>
</evidence>
<protein>
    <recommendedName>
        <fullName evidence="3">Tesmin/TSO1-like CXC domain-containing protein</fullName>
    </recommendedName>
</protein>
<sequence>MATWVHSMDVVMTLTGDLKRMGDHDNEKMKEKHKEEFPSRIRHDGDDRQATRQALASFIDPLDPESHGGGLLLNIVSGKVASPEVNVDNSVDLGTTMMTYFEIMWPEGFHTTISKCVITFEEKKKRVKVAGHDVMDPEAIYNRVIGLLVSQRDLDLQGVFATELTAYPPSMFAPDGTMRIATGKATLKKNLQVEISQRNALTPTAIVVNVSALLWTLEWPVQGTVETFITTFKLWLSERLTKSDVYLCFDRYHDYSIKSSTRNSRSMTARVCNLTLQTRLPSRDAILKNYKNKVQLNKLLCQHILTDDTFLEAVTDSHVLIVTGEESIPTQVHKGQKSLCRDLALTFEEADNIIAQQVVAIGTNPDARVLALADDTDVFVLLLFFYGNSSLQSAIYMQSPVYGRCCIDIKATYMKHSTIVPDLLAIHAISGCDSVAATYGIGKATALTVASKRYRLDLLGDVAAKVTQVTEQAKEFMVACYGVKKCSSMTECKQHVWAQKTGKTSSAPKLCSLPPTTEAFHENVLRAHLQVATWRAALSGDPPAMDPVHFGWETDHVNKCLIPQNMCQGTAYAPENVLKLVRCSRDSEKACRGGKCGCMSRQLPCTVFCACGAASGVCHNPFNLKDDGEDNMEEEC</sequence>
<gene>
    <name evidence="1" type="ORF">GWK47_026535</name>
</gene>
<evidence type="ECO:0000313" key="1">
    <source>
        <dbReference type="EMBL" id="KAG0696476.1"/>
    </source>
</evidence>
<dbReference type="PANTHER" id="PTHR46704:SF1">
    <property type="entry name" value="TELOMERE LENGTH REGULATION PROTEIN TEL2 HOMOLOG"/>
    <property type="match status" value="1"/>
</dbReference>
<evidence type="ECO:0008006" key="3">
    <source>
        <dbReference type="Google" id="ProtNLM"/>
    </source>
</evidence>
<dbReference type="AlphaFoldDB" id="A0A8J8WDN3"/>
<keyword evidence="2" id="KW-1185">Reference proteome</keyword>
<comment type="caution">
    <text evidence="1">The sequence shown here is derived from an EMBL/GenBank/DDBJ whole genome shotgun (WGS) entry which is preliminary data.</text>
</comment>
<dbReference type="Proteomes" id="UP000770661">
    <property type="component" value="Unassembled WGS sequence"/>
</dbReference>
<dbReference type="PANTHER" id="PTHR46704">
    <property type="entry name" value="CXC DOMAIN-CONTAINING PROTEIN-RELATED"/>
    <property type="match status" value="1"/>
</dbReference>
<proteinExistence type="predicted"/>
<dbReference type="OrthoDB" id="6781249at2759"/>
<reference evidence="1" key="1">
    <citation type="submission" date="2020-07" db="EMBL/GenBank/DDBJ databases">
        <title>The High-quality genome of the commercially important snow crab, Chionoecetes opilio.</title>
        <authorList>
            <person name="Jeong J.-H."/>
            <person name="Ryu S."/>
        </authorList>
    </citation>
    <scope>NUCLEOTIDE SEQUENCE</scope>
    <source>
        <strain evidence="1">MADBK_172401_WGS</strain>
        <tissue evidence="1">Digestive gland</tissue>
    </source>
</reference>
<dbReference type="EMBL" id="JACEEZ010025879">
    <property type="protein sequence ID" value="KAG0696476.1"/>
    <property type="molecule type" value="Genomic_DNA"/>
</dbReference>
<name>A0A8J8WDN3_CHIOP</name>
<organism evidence="1 2">
    <name type="scientific">Chionoecetes opilio</name>
    <name type="common">Atlantic snow crab</name>
    <name type="synonym">Cancer opilio</name>
    <dbReference type="NCBI Taxonomy" id="41210"/>
    <lineage>
        <taxon>Eukaryota</taxon>
        <taxon>Metazoa</taxon>
        <taxon>Ecdysozoa</taxon>
        <taxon>Arthropoda</taxon>
        <taxon>Crustacea</taxon>
        <taxon>Multicrustacea</taxon>
        <taxon>Malacostraca</taxon>
        <taxon>Eumalacostraca</taxon>
        <taxon>Eucarida</taxon>
        <taxon>Decapoda</taxon>
        <taxon>Pleocyemata</taxon>
        <taxon>Brachyura</taxon>
        <taxon>Eubrachyura</taxon>
        <taxon>Majoidea</taxon>
        <taxon>Majidae</taxon>
        <taxon>Chionoecetes</taxon>
    </lineage>
</organism>